<dbReference type="PROSITE" id="PS51257">
    <property type="entry name" value="PROKAR_LIPOPROTEIN"/>
    <property type="match status" value="1"/>
</dbReference>
<keyword evidence="2" id="KW-1185">Reference proteome</keyword>
<protein>
    <recommendedName>
        <fullName evidence="3">DUF1573 domain-containing protein</fullName>
    </recommendedName>
</protein>
<name>A0A1I3DMP2_9PLAN</name>
<dbReference type="AlphaFoldDB" id="A0A1I3DMP2"/>
<accession>A0A1I3DMP2</accession>
<proteinExistence type="predicted"/>
<organism evidence="1 2">
    <name type="scientific">Planctomicrobium piriforme</name>
    <dbReference type="NCBI Taxonomy" id="1576369"/>
    <lineage>
        <taxon>Bacteria</taxon>
        <taxon>Pseudomonadati</taxon>
        <taxon>Planctomycetota</taxon>
        <taxon>Planctomycetia</taxon>
        <taxon>Planctomycetales</taxon>
        <taxon>Planctomycetaceae</taxon>
        <taxon>Planctomicrobium</taxon>
    </lineage>
</organism>
<sequence>MRCTLTHQFVIRTGWFWPLLIFVGCLRSGGQVEFTTDVQAKSLLVSEVQAADDRSQLVDCPIEITNRTAKDQQVTLVTTGCACYGITFNGVPLEKGSAITVPAGEKRVLQFKVMPVDAPIEKDFTAEFSVSDQTKPRNVTVRCSLQTWLDLRVTPHVVTIELASGKEVSEERSLLIEHIFRGSGGESFELEFPELPSIARVESQKSLGSSEKLEDQLYRQAWEVVLKIDIPAGFAPSDTPLKLPVAVKAADGREAARSDVLLTLHRPQPIVFPTKVHFGKMPAGGTRSRRILLSSANQSPFQLSLKQAPPFVESAIDPEPHAQHWVELTVSPETPGTFSGDLVLTTDRSDVPEVVIRVEGIAEAE</sequence>
<dbReference type="Gene3D" id="2.60.40.10">
    <property type="entry name" value="Immunoglobulins"/>
    <property type="match status" value="1"/>
</dbReference>
<evidence type="ECO:0000313" key="2">
    <source>
        <dbReference type="Proteomes" id="UP000199518"/>
    </source>
</evidence>
<reference evidence="2" key="1">
    <citation type="submission" date="2016-10" db="EMBL/GenBank/DDBJ databases">
        <authorList>
            <person name="Varghese N."/>
            <person name="Submissions S."/>
        </authorList>
    </citation>
    <scope>NUCLEOTIDE SEQUENCE [LARGE SCALE GENOMIC DNA]</scope>
    <source>
        <strain evidence="2">DSM 26348</strain>
    </source>
</reference>
<dbReference type="InterPro" id="IPR013783">
    <property type="entry name" value="Ig-like_fold"/>
</dbReference>
<dbReference type="Proteomes" id="UP000199518">
    <property type="component" value="Unassembled WGS sequence"/>
</dbReference>
<dbReference type="EMBL" id="FOQD01000003">
    <property type="protein sequence ID" value="SFH87997.1"/>
    <property type="molecule type" value="Genomic_DNA"/>
</dbReference>
<evidence type="ECO:0000313" key="1">
    <source>
        <dbReference type="EMBL" id="SFH87997.1"/>
    </source>
</evidence>
<gene>
    <name evidence="1" type="ORF">SAMN05421753_103326</name>
</gene>
<evidence type="ECO:0008006" key="3">
    <source>
        <dbReference type="Google" id="ProtNLM"/>
    </source>
</evidence>